<sequence>MPLPVVPVIPSRSLALVRPPTMSLNLRPPRGPLGFHPASVRCCACRSARPF</sequence>
<evidence type="ECO:0000313" key="2">
    <source>
        <dbReference type="Proteomes" id="UP000240883"/>
    </source>
</evidence>
<organism evidence="1 2">
    <name type="scientific">Corynespora cassiicola Philippines</name>
    <dbReference type="NCBI Taxonomy" id="1448308"/>
    <lineage>
        <taxon>Eukaryota</taxon>
        <taxon>Fungi</taxon>
        <taxon>Dikarya</taxon>
        <taxon>Ascomycota</taxon>
        <taxon>Pezizomycotina</taxon>
        <taxon>Dothideomycetes</taxon>
        <taxon>Pleosporomycetidae</taxon>
        <taxon>Pleosporales</taxon>
        <taxon>Corynesporascaceae</taxon>
        <taxon>Corynespora</taxon>
    </lineage>
</organism>
<dbReference type="AlphaFoldDB" id="A0A2T2P9E5"/>
<reference evidence="1 2" key="1">
    <citation type="journal article" date="2018" name="Front. Microbiol.">
        <title>Genome-Wide Analysis of Corynespora cassiicola Leaf Fall Disease Putative Effectors.</title>
        <authorList>
            <person name="Lopez D."/>
            <person name="Ribeiro S."/>
            <person name="Label P."/>
            <person name="Fumanal B."/>
            <person name="Venisse J.S."/>
            <person name="Kohler A."/>
            <person name="de Oliveira R.R."/>
            <person name="Labutti K."/>
            <person name="Lipzen A."/>
            <person name="Lail K."/>
            <person name="Bauer D."/>
            <person name="Ohm R.A."/>
            <person name="Barry K.W."/>
            <person name="Spatafora J."/>
            <person name="Grigoriev I.V."/>
            <person name="Martin F.M."/>
            <person name="Pujade-Renaud V."/>
        </authorList>
    </citation>
    <scope>NUCLEOTIDE SEQUENCE [LARGE SCALE GENOMIC DNA]</scope>
    <source>
        <strain evidence="1 2">Philippines</strain>
    </source>
</reference>
<keyword evidence="2" id="KW-1185">Reference proteome</keyword>
<protein>
    <submittedName>
        <fullName evidence="1">Uncharacterized protein</fullName>
    </submittedName>
</protein>
<evidence type="ECO:0000313" key="1">
    <source>
        <dbReference type="EMBL" id="PSN74281.1"/>
    </source>
</evidence>
<gene>
    <name evidence="1" type="ORF">BS50DRAFT_12467</name>
</gene>
<proteinExistence type="predicted"/>
<name>A0A2T2P9E5_CORCC</name>
<dbReference type="EMBL" id="KZ678128">
    <property type="protein sequence ID" value="PSN74281.1"/>
    <property type="molecule type" value="Genomic_DNA"/>
</dbReference>
<accession>A0A2T2P9E5</accession>
<dbReference type="Proteomes" id="UP000240883">
    <property type="component" value="Unassembled WGS sequence"/>
</dbReference>